<feature type="compositionally biased region" description="Basic and acidic residues" evidence="2">
    <location>
        <begin position="1187"/>
        <end position="1204"/>
    </location>
</feature>
<feature type="compositionally biased region" description="Polar residues" evidence="2">
    <location>
        <begin position="41"/>
        <end position="55"/>
    </location>
</feature>
<keyword evidence="1" id="KW-0862">Zinc</keyword>
<dbReference type="SMART" id="SM00343">
    <property type="entry name" value="ZnF_C2HC"/>
    <property type="match status" value="1"/>
</dbReference>
<feature type="region of interest" description="Disordered" evidence="2">
    <location>
        <begin position="458"/>
        <end position="516"/>
    </location>
</feature>
<dbReference type="CDD" id="cd00303">
    <property type="entry name" value="retropepsin_like"/>
    <property type="match status" value="1"/>
</dbReference>
<feature type="compositionally biased region" description="Low complexity" evidence="2">
    <location>
        <begin position="490"/>
        <end position="509"/>
    </location>
</feature>
<keyword evidence="1" id="KW-0863">Zinc-finger</keyword>
<feature type="compositionally biased region" description="Polar residues" evidence="2">
    <location>
        <begin position="458"/>
        <end position="489"/>
    </location>
</feature>
<feature type="compositionally biased region" description="Basic and acidic residues" evidence="2">
    <location>
        <begin position="57"/>
        <end position="69"/>
    </location>
</feature>
<protein>
    <submittedName>
        <fullName evidence="5">CCHC-type domain-containing protein</fullName>
    </submittedName>
</protein>
<feature type="region of interest" description="Disordered" evidence="2">
    <location>
        <begin position="39"/>
        <end position="87"/>
    </location>
</feature>
<reference evidence="5" key="1">
    <citation type="submission" date="2022-11" db="UniProtKB">
        <authorList>
            <consortium name="WormBaseParasite"/>
        </authorList>
    </citation>
    <scope>IDENTIFICATION</scope>
</reference>
<accession>A0A915NQG4</accession>
<evidence type="ECO:0000313" key="5">
    <source>
        <dbReference type="WBParaSite" id="scf7180000419488.g3820"/>
    </source>
</evidence>
<dbReference type="WBParaSite" id="scf7180000419488.g3820">
    <property type="protein sequence ID" value="scf7180000419488.g3820"/>
    <property type="gene ID" value="scf7180000419488.g3820"/>
</dbReference>
<feature type="domain" description="CCHC-type" evidence="3">
    <location>
        <begin position="439"/>
        <end position="454"/>
    </location>
</feature>
<evidence type="ECO:0000256" key="1">
    <source>
        <dbReference type="PROSITE-ProRule" id="PRU00047"/>
    </source>
</evidence>
<dbReference type="AlphaFoldDB" id="A0A915NQG4"/>
<feature type="region of interest" description="Disordered" evidence="2">
    <location>
        <begin position="1180"/>
        <end position="1241"/>
    </location>
</feature>
<keyword evidence="4" id="KW-1185">Reference proteome</keyword>
<sequence length="1241" mass="140674">MNSGTDHQGMLTRRRIRQLLEDGIEVNLEAMDFINKERQNGKNAQAKSKSKSLCSEPTHRAEDLQDHSYFENGNVRDSAGLNRNNQNKHSENFVDFRNEDDLLEGEDVVLDDVDQNELIAESDVGKGGNNQNMENNKNRKNQNFKQRCGQSTNFQKTPHQFETQNQGYTAENQFNRGETFERVPNQQVDLVRGPLQQFSTFNRLEAALILDKIPDIDGREGSDKIRAFFRRFDLGTEEWTDAQRIRALQSKVEGKAERALNAALDSEEINAFGSQSLYAFVKRKMIAILENLDAREAQAFDQLFTGLKRRQGENIDQLSERVYGVVRRAYPGLNQYLIDDYAIKHFLRALDCPEIALSLELSRTPNMSYDSFIALAARAEAAKNMIKHRPNNSGSAHQNFERQGHNYYRNDQNRALRMQQPNENQNVRAALQWQENRNCYICGRQGHIATYCRERNPGTSNQASNWRNSGDTQGPNRQNKYLAITHNTSNQNRNYFGNNSNSNYQNRGNTPNNNQRRTAQCVRLNEIVSEEIEKEKVASEKENAHKEIMRWINGIQGKKDEITKLMPPKVGKLVNFDIFFNGQKATAIADGGAQVSLISADFLAKLLKEEKVTLRKENFCRDSMHIVDINGQSIRSYGVVSLPANRQNTLPVDISLHVSTAPFGSNVIVGTNALGALGFKMFDESNLTKINFEHLDENEEEMTQVRAVFKTVLAPRSTTLVPVEINGKYLTGKEAILSNNEKENSEFHIEPGVISSAQATSTVPITNKLSIPLELNKGEGIGKLEVVKEVIEAENTLKLGNTAFLKLSETTNFLDEEEEDSNIIDWTKACQGEGHEECSPLEISELDPVLGRQTTLGTKIAKTPLQALLTTFILRQFSSSTAARRLTQTIIEGEPKEEFIMFIGGKGDLIPKDIFPIEEDLKMSLEAWIRNCNYSFQLLQQSGFSPIHIKIPIMPFTTQQQVEQKAWCDLFTLSNWILEEIRAKVIHRKQLITLPRVILGDSSAVQLTKEMTNIKALTNEEEGLSGIIRAISSVILSSKVKGLLIVIGRDALIQNVNLETIQENFNRIREICSPYTHLQILWVIPPYVHSKKEEYEELIRLMPTLLAGTNIKLGLVGENGRSLGEVFRYGESFAGHRINKNGLMTDHGVKAMLAWIYSVGSFPGEKEEGRKRIHSRIVVVRPASETPMRRGERGSLGDRRRPTDPRSPIRRKQHRPGSSNYRSPIRTHPYKQGRSSMSWRR</sequence>
<dbReference type="PROSITE" id="PS50158">
    <property type="entry name" value="ZF_CCHC"/>
    <property type="match status" value="1"/>
</dbReference>
<dbReference type="InterPro" id="IPR001878">
    <property type="entry name" value="Znf_CCHC"/>
</dbReference>
<evidence type="ECO:0000313" key="4">
    <source>
        <dbReference type="Proteomes" id="UP000887560"/>
    </source>
</evidence>
<evidence type="ECO:0000256" key="2">
    <source>
        <dbReference type="SAM" id="MobiDB-lite"/>
    </source>
</evidence>
<dbReference type="GO" id="GO:0008270">
    <property type="term" value="F:zinc ion binding"/>
    <property type="evidence" value="ECO:0007669"/>
    <property type="project" value="UniProtKB-KW"/>
</dbReference>
<name>A0A915NQG4_9BILA</name>
<keyword evidence="1" id="KW-0479">Metal-binding</keyword>
<organism evidence="4 5">
    <name type="scientific">Meloidogyne floridensis</name>
    <dbReference type="NCBI Taxonomy" id="298350"/>
    <lineage>
        <taxon>Eukaryota</taxon>
        <taxon>Metazoa</taxon>
        <taxon>Ecdysozoa</taxon>
        <taxon>Nematoda</taxon>
        <taxon>Chromadorea</taxon>
        <taxon>Rhabditida</taxon>
        <taxon>Tylenchina</taxon>
        <taxon>Tylenchomorpha</taxon>
        <taxon>Tylenchoidea</taxon>
        <taxon>Meloidogynidae</taxon>
        <taxon>Meloidogyninae</taxon>
        <taxon>Meloidogyne</taxon>
    </lineage>
</organism>
<dbReference type="Proteomes" id="UP000887560">
    <property type="component" value="Unplaced"/>
</dbReference>
<proteinExistence type="predicted"/>
<evidence type="ECO:0000259" key="3">
    <source>
        <dbReference type="PROSITE" id="PS50158"/>
    </source>
</evidence>
<dbReference type="GO" id="GO:0003676">
    <property type="term" value="F:nucleic acid binding"/>
    <property type="evidence" value="ECO:0007669"/>
    <property type="project" value="InterPro"/>
</dbReference>